<accession>A0A0A9A8W6</accession>
<dbReference type="AlphaFoldDB" id="A0A0A9A8W6"/>
<protein>
    <submittedName>
        <fullName evidence="2">Uncharacterized protein</fullName>
    </submittedName>
</protein>
<sequence length="38" mass="4345">MTASPLAGSGCRSEAMDAEARRRFQQRRRSWRAMACRS</sequence>
<reference evidence="2" key="2">
    <citation type="journal article" date="2015" name="Data Brief">
        <title>Shoot transcriptome of the giant reed, Arundo donax.</title>
        <authorList>
            <person name="Barrero R.A."/>
            <person name="Guerrero F.D."/>
            <person name="Moolhuijzen P."/>
            <person name="Goolsby J.A."/>
            <person name="Tidwell J."/>
            <person name="Bellgard S.E."/>
            <person name="Bellgard M.I."/>
        </authorList>
    </citation>
    <scope>NUCLEOTIDE SEQUENCE</scope>
    <source>
        <tissue evidence="2">Shoot tissue taken approximately 20 cm above the soil surface</tissue>
    </source>
</reference>
<dbReference type="EMBL" id="GBRH01250374">
    <property type="protein sequence ID" value="JAD47521.1"/>
    <property type="molecule type" value="Transcribed_RNA"/>
</dbReference>
<evidence type="ECO:0000313" key="2">
    <source>
        <dbReference type="EMBL" id="JAD47521.1"/>
    </source>
</evidence>
<evidence type="ECO:0000256" key="1">
    <source>
        <dbReference type="SAM" id="MobiDB-lite"/>
    </source>
</evidence>
<name>A0A0A9A8W6_ARUDO</name>
<reference evidence="2" key="1">
    <citation type="submission" date="2014-09" db="EMBL/GenBank/DDBJ databases">
        <authorList>
            <person name="Magalhaes I.L.F."/>
            <person name="Oliveira U."/>
            <person name="Santos F.R."/>
            <person name="Vidigal T.H.D.A."/>
            <person name="Brescovit A.D."/>
            <person name="Santos A.J."/>
        </authorList>
    </citation>
    <scope>NUCLEOTIDE SEQUENCE</scope>
    <source>
        <tissue evidence="2">Shoot tissue taken approximately 20 cm above the soil surface</tissue>
    </source>
</reference>
<proteinExistence type="predicted"/>
<feature type="region of interest" description="Disordered" evidence="1">
    <location>
        <begin position="1"/>
        <end position="38"/>
    </location>
</feature>
<organism evidence="2">
    <name type="scientific">Arundo donax</name>
    <name type="common">Giant reed</name>
    <name type="synonym">Donax arundinaceus</name>
    <dbReference type="NCBI Taxonomy" id="35708"/>
    <lineage>
        <taxon>Eukaryota</taxon>
        <taxon>Viridiplantae</taxon>
        <taxon>Streptophyta</taxon>
        <taxon>Embryophyta</taxon>
        <taxon>Tracheophyta</taxon>
        <taxon>Spermatophyta</taxon>
        <taxon>Magnoliopsida</taxon>
        <taxon>Liliopsida</taxon>
        <taxon>Poales</taxon>
        <taxon>Poaceae</taxon>
        <taxon>PACMAD clade</taxon>
        <taxon>Arundinoideae</taxon>
        <taxon>Arundineae</taxon>
        <taxon>Arundo</taxon>
    </lineage>
</organism>